<gene>
    <name evidence="1" type="ORF">SV7mr_01380</name>
</gene>
<dbReference type="EMBL" id="CP036272">
    <property type="protein sequence ID" value="QDT57655.1"/>
    <property type="molecule type" value="Genomic_DNA"/>
</dbReference>
<sequence length="126" mass="14269">MPYDQFHFHLYGPVQDTAQLAGPAPPLPASFDQMMQRFDAAFPNAYSEPDGSIAWASKQHQIVGTIYDFAGQVQYVELRGRGELEKVRALVETLCGTTQIEALTVMVLPERQWKNFQDFEKTFPEA</sequence>
<dbReference type="OrthoDB" id="289446at2"/>
<proteinExistence type="predicted"/>
<reference evidence="1 2" key="1">
    <citation type="submission" date="2019-02" db="EMBL/GenBank/DDBJ databases">
        <title>Deep-cultivation of Planctomycetes and their phenomic and genomic characterization uncovers novel biology.</title>
        <authorList>
            <person name="Wiegand S."/>
            <person name="Jogler M."/>
            <person name="Boedeker C."/>
            <person name="Pinto D."/>
            <person name="Vollmers J."/>
            <person name="Rivas-Marin E."/>
            <person name="Kohn T."/>
            <person name="Peeters S.H."/>
            <person name="Heuer A."/>
            <person name="Rast P."/>
            <person name="Oberbeckmann S."/>
            <person name="Bunk B."/>
            <person name="Jeske O."/>
            <person name="Meyerdierks A."/>
            <person name="Storesund J.E."/>
            <person name="Kallscheuer N."/>
            <person name="Luecker S."/>
            <person name="Lage O.M."/>
            <person name="Pohl T."/>
            <person name="Merkel B.J."/>
            <person name="Hornburger P."/>
            <person name="Mueller R.-W."/>
            <person name="Bruemmer F."/>
            <person name="Labrenz M."/>
            <person name="Spormann A.M."/>
            <person name="Op den Camp H."/>
            <person name="Overmann J."/>
            <person name="Amann R."/>
            <person name="Jetten M.S.M."/>
            <person name="Mascher T."/>
            <person name="Medema M.H."/>
            <person name="Devos D.P."/>
            <person name="Kaster A.-K."/>
            <person name="Ovreas L."/>
            <person name="Rohde M."/>
            <person name="Galperin M.Y."/>
            <person name="Jogler C."/>
        </authorList>
    </citation>
    <scope>NUCLEOTIDE SEQUENCE [LARGE SCALE GENOMIC DNA]</scope>
    <source>
        <strain evidence="1 2">SV_7m_r</strain>
    </source>
</reference>
<evidence type="ECO:0000313" key="1">
    <source>
        <dbReference type="EMBL" id="QDT57655.1"/>
    </source>
</evidence>
<accession>A0A517SNE9</accession>
<dbReference type="AlphaFoldDB" id="A0A517SNE9"/>
<organism evidence="1 2">
    <name type="scientific">Stieleria bergensis</name>
    <dbReference type="NCBI Taxonomy" id="2528025"/>
    <lineage>
        <taxon>Bacteria</taxon>
        <taxon>Pseudomonadati</taxon>
        <taxon>Planctomycetota</taxon>
        <taxon>Planctomycetia</taxon>
        <taxon>Pirellulales</taxon>
        <taxon>Pirellulaceae</taxon>
        <taxon>Stieleria</taxon>
    </lineage>
</organism>
<keyword evidence="2" id="KW-1185">Reference proteome</keyword>
<name>A0A517SNE9_9BACT</name>
<protein>
    <submittedName>
        <fullName evidence="1">Uncharacterized protein</fullName>
    </submittedName>
</protein>
<evidence type="ECO:0000313" key="2">
    <source>
        <dbReference type="Proteomes" id="UP000315003"/>
    </source>
</evidence>
<dbReference type="RefSeq" id="WP_145268285.1">
    <property type="nucleotide sequence ID" value="NZ_CP036272.1"/>
</dbReference>
<dbReference type="Proteomes" id="UP000315003">
    <property type="component" value="Chromosome"/>
</dbReference>